<name>A0A8S5T7Y1_9CAUD</name>
<organism evidence="1">
    <name type="scientific">Caudovirales sp. ctIZM3</name>
    <dbReference type="NCBI Taxonomy" id="2827633"/>
    <lineage>
        <taxon>Viruses</taxon>
        <taxon>Duplodnaviria</taxon>
        <taxon>Heunggongvirae</taxon>
        <taxon>Uroviricota</taxon>
        <taxon>Caudoviricetes</taxon>
    </lineage>
</organism>
<sequence length="29" mass="3480">MPDIMKITTYYKVDSHTRTRIMHARNGSR</sequence>
<accession>A0A8S5T7Y1</accession>
<dbReference type="EMBL" id="BK032770">
    <property type="protein sequence ID" value="DAF59453.1"/>
    <property type="molecule type" value="Genomic_DNA"/>
</dbReference>
<evidence type="ECO:0000313" key="1">
    <source>
        <dbReference type="EMBL" id="DAF59453.1"/>
    </source>
</evidence>
<proteinExistence type="predicted"/>
<protein>
    <submittedName>
        <fullName evidence="1">Uncharacterized protein</fullName>
    </submittedName>
</protein>
<reference evidence="1" key="1">
    <citation type="journal article" date="2021" name="Proc. Natl. Acad. Sci. U.S.A.">
        <title>A Catalog of Tens of Thousands of Viruses from Human Metagenomes Reveals Hidden Associations with Chronic Diseases.</title>
        <authorList>
            <person name="Tisza M.J."/>
            <person name="Buck C.B."/>
        </authorList>
    </citation>
    <scope>NUCLEOTIDE SEQUENCE</scope>
    <source>
        <strain evidence="1">CtIZM3</strain>
    </source>
</reference>